<dbReference type="InterPro" id="IPR029058">
    <property type="entry name" value="AB_hydrolase_fold"/>
</dbReference>
<sequence length="277" mass="31317">MKTNSKYVMFVTGAFVSHTCWDNWVKYFEERGYTAAAPAWPFKDASAKELRDRQPNDIGLATLTLTQLVDHYAAIAKSFPEKPLIVGHSLGGLITQILVNRDLASAGVAVHSVPPMGVIPYEFTFLKSGWKVLGLFTSLKKTYLMSFEKFQYAFVNGQPFSVQKEAYEKYVIPESKTVARGGLTSAAAVDFKKNHPPLLFVAGSEDQFLSPHLNTRNFKKYKRNNSILDYKEFKGRNHNVLLLDTWKENADFILNWVDNVLTHTDYGKGKVLTNSLY</sequence>
<organism evidence="2 3">
    <name type="scientific">Flavobacterium johnsoniae</name>
    <name type="common">Cytophaga johnsonae</name>
    <dbReference type="NCBI Taxonomy" id="986"/>
    <lineage>
        <taxon>Bacteria</taxon>
        <taxon>Pseudomonadati</taxon>
        <taxon>Bacteroidota</taxon>
        <taxon>Flavobacteriia</taxon>
        <taxon>Flavobacteriales</taxon>
        <taxon>Flavobacteriaceae</taxon>
        <taxon>Flavobacterium</taxon>
    </lineage>
</organism>
<dbReference type="InterPro" id="IPR000073">
    <property type="entry name" value="AB_hydrolase_1"/>
</dbReference>
<evidence type="ECO:0000259" key="1">
    <source>
        <dbReference type="Pfam" id="PF12697"/>
    </source>
</evidence>
<protein>
    <submittedName>
        <fullName evidence="2">Alpha/beta hydrolase</fullName>
    </submittedName>
</protein>
<feature type="domain" description="AB hydrolase-1" evidence="1">
    <location>
        <begin position="9"/>
        <end position="247"/>
    </location>
</feature>
<evidence type="ECO:0000313" key="3">
    <source>
        <dbReference type="Proteomes" id="UP000182826"/>
    </source>
</evidence>
<dbReference type="SUPFAM" id="SSF53474">
    <property type="entry name" value="alpha/beta-Hydrolases"/>
    <property type="match status" value="1"/>
</dbReference>
<dbReference type="EMBL" id="MLFK01000006">
    <property type="protein sequence ID" value="OIV42149.1"/>
    <property type="molecule type" value="Genomic_DNA"/>
</dbReference>
<dbReference type="Pfam" id="PF12697">
    <property type="entry name" value="Abhydrolase_6"/>
    <property type="match status" value="1"/>
</dbReference>
<keyword evidence="2" id="KW-0378">Hydrolase</keyword>
<dbReference type="AlphaFoldDB" id="A0A1J7BU72"/>
<keyword evidence="3" id="KW-1185">Reference proteome</keyword>
<dbReference type="Gene3D" id="3.40.50.1820">
    <property type="entry name" value="alpha/beta hydrolase"/>
    <property type="match status" value="1"/>
</dbReference>
<name>A0A1J7BU72_FLAJO</name>
<evidence type="ECO:0000313" key="2">
    <source>
        <dbReference type="EMBL" id="OIV42149.1"/>
    </source>
</evidence>
<proteinExistence type="predicted"/>
<comment type="caution">
    <text evidence="2">The sequence shown here is derived from an EMBL/GenBank/DDBJ whole genome shotgun (WGS) entry which is preliminary data.</text>
</comment>
<dbReference type="Proteomes" id="UP000182826">
    <property type="component" value="Unassembled WGS sequence"/>
</dbReference>
<reference evidence="2 3" key="1">
    <citation type="submission" date="2016-10" db="EMBL/GenBank/DDBJ databases">
        <title>Draft Genome Sequence of Rhizobacteria Flavobacterium johnsoniae CI04.</title>
        <authorList>
            <person name="Bravo J.I."/>
            <person name="Lozano G.L."/>
            <person name="Handelsman J."/>
        </authorList>
    </citation>
    <scope>NUCLEOTIDE SEQUENCE [LARGE SCALE GENOMIC DNA]</scope>
    <source>
        <strain evidence="2 3">CI04</strain>
    </source>
</reference>
<dbReference type="OrthoDB" id="9814966at2"/>
<dbReference type="GO" id="GO:0016787">
    <property type="term" value="F:hydrolase activity"/>
    <property type="evidence" value="ECO:0007669"/>
    <property type="project" value="UniProtKB-KW"/>
</dbReference>
<dbReference type="RefSeq" id="WP_071636626.1">
    <property type="nucleotide sequence ID" value="NZ_MLFK01000006.1"/>
</dbReference>
<accession>A0A1J7BU72</accession>
<gene>
    <name evidence="2" type="ORF">BKM63_10940</name>
</gene>